<name>A0A511B6B8_9PROT</name>
<dbReference type="Proteomes" id="UP000321079">
    <property type="component" value="Unassembled WGS sequence"/>
</dbReference>
<dbReference type="Pfam" id="PF21822">
    <property type="entry name" value="Phage_TAC_15"/>
    <property type="match status" value="1"/>
</dbReference>
<sequence>MKSIEWSPASGEDVGKEFVITRMSAFAADKWARHLSKAVIQSTNKMSEAMLDQAVRRAMEEGILGIASMSMTIFANIDDEACDKAFDALLQCVQVRRGKSKTPRPLLDGDIDDPQTLTDLRSEAFNLHVGFFKAAIFQSSPLAASLIRAVSPENQPVP</sequence>
<comment type="caution">
    <text evidence="1">The sequence shown here is derived from an EMBL/GenBank/DDBJ whole genome shotgun (WGS) entry which is preliminary data.</text>
</comment>
<dbReference type="InterPro" id="IPR049156">
    <property type="entry name" value="Phage_chap_TAC_15-like"/>
</dbReference>
<evidence type="ECO:0000313" key="1">
    <source>
        <dbReference type="EMBL" id="GEK95894.1"/>
    </source>
</evidence>
<keyword evidence="2" id="KW-1185">Reference proteome</keyword>
<dbReference type="EMBL" id="BJVA01000005">
    <property type="protein sequence ID" value="GEK95894.1"/>
    <property type="molecule type" value="Genomic_DNA"/>
</dbReference>
<gene>
    <name evidence="1" type="ORF">GKA01_10910</name>
</gene>
<protein>
    <submittedName>
        <fullName evidence="1">Uncharacterized protein</fullName>
    </submittedName>
</protein>
<reference evidence="1 2" key="1">
    <citation type="submission" date="2019-07" db="EMBL/GenBank/DDBJ databases">
        <title>Whole genome shotgun sequence of Gluconobacter kanchanaburiensis NBRC 103587.</title>
        <authorList>
            <person name="Hosoyama A."/>
            <person name="Uohara A."/>
            <person name="Ohji S."/>
            <person name="Ichikawa N."/>
        </authorList>
    </citation>
    <scope>NUCLEOTIDE SEQUENCE [LARGE SCALE GENOMIC DNA]</scope>
    <source>
        <strain evidence="1 2">NBRC 103587</strain>
    </source>
</reference>
<dbReference type="OrthoDB" id="7281890at2"/>
<dbReference type="RefSeq" id="WP_146859992.1">
    <property type="nucleotide sequence ID" value="NZ_BARK01000029.1"/>
</dbReference>
<accession>A0A511B6B8</accession>
<proteinExistence type="predicted"/>
<organism evidence="1 2">
    <name type="scientific">Gluconobacter kanchanaburiensis NBRC 103587</name>
    <dbReference type="NCBI Taxonomy" id="1307948"/>
    <lineage>
        <taxon>Bacteria</taxon>
        <taxon>Pseudomonadati</taxon>
        <taxon>Pseudomonadota</taxon>
        <taxon>Alphaproteobacteria</taxon>
        <taxon>Acetobacterales</taxon>
        <taxon>Acetobacteraceae</taxon>
        <taxon>Gluconobacter</taxon>
    </lineage>
</organism>
<dbReference type="AlphaFoldDB" id="A0A511B6B8"/>
<evidence type="ECO:0000313" key="2">
    <source>
        <dbReference type="Proteomes" id="UP000321079"/>
    </source>
</evidence>